<dbReference type="AlphaFoldDB" id="A0A0P1AQ22"/>
<feature type="compositionally biased region" description="Polar residues" evidence="1">
    <location>
        <begin position="136"/>
        <end position="150"/>
    </location>
</feature>
<name>A0A0P1AQ22_PLAHL</name>
<keyword evidence="3" id="KW-1185">Reference proteome</keyword>
<dbReference type="Proteomes" id="UP000054928">
    <property type="component" value="Unassembled WGS sequence"/>
</dbReference>
<evidence type="ECO:0000256" key="1">
    <source>
        <dbReference type="SAM" id="MobiDB-lite"/>
    </source>
</evidence>
<sequence>MRSVARPLARRKPVLMKANGSDDDESVEDSEGPLTPKRAKIDDDEQIAEAVLGYAVSIDAYGPTNYVCSINGKRRCDDAMDAELPSHEENRMWTLKPRGKSKRINDYDGNLPRSVIKMAMSCDTRHDWSRKDSSKSKASTFSRLITRSPT</sequence>
<evidence type="ECO:0000313" key="3">
    <source>
        <dbReference type="Proteomes" id="UP000054928"/>
    </source>
</evidence>
<feature type="region of interest" description="Disordered" evidence="1">
    <location>
        <begin position="1"/>
        <end position="40"/>
    </location>
</feature>
<organism evidence="2 3">
    <name type="scientific">Plasmopara halstedii</name>
    <name type="common">Downy mildew of sunflower</name>
    <dbReference type="NCBI Taxonomy" id="4781"/>
    <lineage>
        <taxon>Eukaryota</taxon>
        <taxon>Sar</taxon>
        <taxon>Stramenopiles</taxon>
        <taxon>Oomycota</taxon>
        <taxon>Peronosporomycetes</taxon>
        <taxon>Peronosporales</taxon>
        <taxon>Peronosporaceae</taxon>
        <taxon>Plasmopara</taxon>
    </lineage>
</organism>
<protein>
    <submittedName>
        <fullName evidence="2">Uncharacterized protein</fullName>
    </submittedName>
</protein>
<dbReference type="EMBL" id="CCYD01000653">
    <property type="protein sequence ID" value="CEG42968.1"/>
    <property type="molecule type" value="Genomic_DNA"/>
</dbReference>
<evidence type="ECO:0000313" key="2">
    <source>
        <dbReference type="EMBL" id="CEG42968.1"/>
    </source>
</evidence>
<accession>A0A0P1AQ22</accession>
<dbReference type="RefSeq" id="XP_024579337.1">
    <property type="nucleotide sequence ID" value="XM_024728906.1"/>
</dbReference>
<feature type="compositionally biased region" description="Acidic residues" evidence="1">
    <location>
        <begin position="21"/>
        <end position="31"/>
    </location>
</feature>
<dbReference type="GeneID" id="36408255"/>
<feature type="region of interest" description="Disordered" evidence="1">
    <location>
        <begin position="127"/>
        <end position="150"/>
    </location>
</feature>
<reference evidence="3" key="1">
    <citation type="submission" date="2014-09" db="EMBL/GenBank/DDBJ databases">
        <authorList>
            <person name="Sharma Rahul"/>
            <person name="Thines Marco"/>
        </authorList>
    </citation>
    <scope>NUCLEOTIDE SEQUENCE [LARGE SCALE GENOMIC DNA]</scope>
</reference>
<proteinExistence type="predicted"/>